<evidence type="ECO:0000313" key="1">
    <source>
        <dbReference type="EMBL" id="CRK91750.1"/>
    </source>
</evidence>
<keyword evidence="2" id="KW-1185">Reference proteome</keyword>
<evidence type="ECO:0000313" key="2">
    <source>
        <dbReference type="Proteomes" id="UP000183832"/>
    </source>
</evidence>
<dbReference type="Proteomes" id="UP000183832">
    <property type="component" value="Unassembled WGS sequence"/>
</dbReference>
<proteinExistence type="predicted"/>
<reference evidence="1 2" key="1">
    <citation type="submission" date="2015-04" db="EMBL/GenBank/DDBJ databases">
        <authorList>
            <person name="Syromyatnikov M.Y."/>
            <person name="Popov V.N."/>
        </authorList>
    </citation>
    <scope>NUCLEOTIDE SEQUENCE [LARGE SCALE GENOMIC DNA]</scope>
</reference>
<protein>
    <submittedName>
        <fullName evidence="1">CLUMA_CG005384, isoform A</fullName>
    </submittedName>
</protein>
<organism evidence="1 2">
    <name type="scientific">Clunio marinus</name>
    <dbReference type="NCBI Taxonomy" id="568069"/>
    <lineage>
        <taxon>Eukaryota</taxon>
        <taxon>Metazoa</taxon>
        <taxon>Ecdysozoa</taxon>
        <taxon>Arthropoda</taxon>
        <taxon>Hexapoda</taxon>
        <taxon>Insecta</taxon>
        <taxon>Pterygota</taxon>
        <taxon>Neoptera</taxon>
        <taxon>Endopterygota</taxon>
        <taxon>Diptera</taxon>
        <taxon>Nematocera</taxon>
        <taxon>Chironomoidea</taxon>
        <taxon>Chironomidae</taxon>
        <taxon>Clunio</taxon>
    </lineage>
</organism>
<dbReference type="AlphaFoldDB" id="A0A1J1HYY5"/>
<accession>A0A1J1HYY5</accession>
<gene>
    <name evidence="1" type="ORF">CLUMA_CG005384</name>
</gene>
<sequence>MSIHYANDMRRMILAKRVGLPSNFSVPCIQFYSILITLFGEENENIVSWFLLPFAMLASLGKHLHFKTISWSSLLFYVREEKGKVKKGANILLKYQKGLKKKIAQGSLKANTRSIQRAVED</sequence>
<dbReference type="EMBL" id="CVRI01000021">
    <property type="protein sequence ID" value="CRK91750.1"/>
    <property type="molecule type" value="Genomic_DNA"/>
</dbReference>
<name>A0A1J1HYY5_9DIPT</name>